<gene>
    <name evidence="2" type="ordered locus">HCH_00529</name>
</gene>
<proteinExistence type="predicted"/>
<reference evidence="2 3" key="1">
    <citation type="journal article" date="2005" name="Nucleic Acids Res.">
        <title>Genomic blueprint of Hahella chejuensis, a marine microbe producing an algicidal agent.</title>
        <authorList>
            <person name="Jeong H."/>
            <person name="Yim J.H."/>
            <person name="Lee C."/>
            <person name="Choi S.-H."/>
            <person name="Park Y.K."/>
            <person name="Yoon S.H."/>
            <person name="Hur C.-G."/>
            <person name="Kang H.-Y."/>
            <person name="Kim D."/>
            <person name="Lee H.H."/>
            <person name="Park K.H."/>
            <person name="Park S.-H."/>
            <person name="Park H.-S."/>
            <person name="Lee H.K."/>
            <person name="Oh T.K."/>
            <person name="Kim J.F."/>
        </authorList>
    </citation>
    <scope>NUCLEOTIDE SEQUENCE [LARGE SCALE GENOMIC DNA]</scope>
    <source>
        <strain evidence="2 3">KCTC 2396</strain>
    </source>
</reference>
<keyword evidence="3" id="KW-1185">Reference proteome</keyword>
<dbReference type="Gene3D" id="3.30.70.2970">
    <property type="entry name" value="Protein of unknown function (DUF541), domain 2"/>
    <property type="match status" value="1"/>
</dbReference>
<organism evidence="2 3">
    <name type="scientific">Hahella chejuensis (strain KCTC 2396)</name>
    <dbReference type="NCBI Taxonomy" id="349521"/>
    <lineage>
        <taxon>Bacteria</taxon>
        <taxon>Pseudomonadati</taxon>
        <taxon>Pseudomonadota</taxon>
        <taxon>Gammaproteobacteria</taxon>
        <taxon>Oceanospirillales</taxon>
        <taxon>Hahellaceae</taxon>
        <taxon>Hahella</taxon>
    </lineage>
</organism>
<dbReference type="PANTHER" id="PTHR34387">
    <property type="entry name" value="SLR1258 PROTEIN"/>
    <property type="match status" value="1"/>
</dbReference>
<dbReference type="HOGENOM" id="CLU_086898_1_1_6"/>
<feature type="chain" id="PRO_5004215792" evidence="1">
    <location>
        <begin position="19"/>
        <end position="227"/>
    </location>
</feature>
<dbReference type="KEGG" id="hch:HCH_00529"/>
<feature type="signal peptide" evidence="1">
    <location>
        <begin position="1"/>
        <end position="18"/>
    </location>
</feature>
<dbReference type="Gene3D" id="3.30.110.170">
    <property type="entry name" value="Protein of unknown function (DUF541), domain 1"/>
    <property type="match status" value="1"/>
</dbReference>
<evidence type="ECO:0000313" key="2">
    <source>
        <dbReference type="EMBL" id="ABC27434.1"/>
    </source>
</evidence>
<evidence type="ECO:0000256" key="1">
    <source>
        <dbReference type="SAM" id="SignalP"/>
    </source>
</evidence>
<keyword evidence="1" id="KW-0732">Signal</keyword>
<name>Q2SPJ0_HAHCH</name>
<dbReference type="Pfam" id="PF04402">
    <property type="entry name" value="SIMPL"/>
    <property type="match status" value="1"/>
</dbReference>
<dbReference type="InterPro" id="IPR052022">
    <property type="entry name" value="26kDa_periplasmic_antigen"/>
</dbReference>
<dbReference type="OrthoDB" id="7062395at2"/>
<dbReference type="RefSeq" id="WP_011394511.1">
    <property type="nucleotide sequence ID" value="NC_007645.1"/>
</dbReference>
<dbReference type="AlphaFoldDB" id="Q2SPJ0"/>
<sequence length="227" mass="25162">MSISRFLVLSVLAMPAFAAEQTNYDRVQLSTEAKGELENDIMRVVLHSQSQQKTAQQAADDVNKAMRWALDEVKSAKSVKYQTQDYRTDPRYKEQKIVAWNAEQSLKLESKDIEALSGLIGELQERLKVQNVEFDASDALKAAKENELIGEALKSFGERAKLITSQLGAQSYKIVNMNISSSGPVYYARQEMRSFGAAKMADMATPAVAAGTQTVTMTVNGEIELVR</sequence>
<protein>
    <submittedName>
        <fullName evidence="2">Predicted periplasmic/secreted protein</fullName>
    </submittedName>
</protein>
<evidence type="ECO:0000313" key="3">
    <source>
        <dbReference type="Proteomes" id="UP000000238"/>
    </source>
</evidence>
<dbReference type="STRING" id="349521.HCH_00529"/>
<dbReference type="InterPro" id="IPR007497">
    <property type="entry name" value="SIMPL/DUF541"/>
</dbReference>
<dbReference type="PANTHER" id="PTHR34387:SF1">
    <property type="entry name" value="PERIPLASMIC IMMUNOGENIC PROTEIN"/>
    <property type="match status" value="1"/>
</dbReference>
<dbReference type="eggNOG" id="COG3471">
    <property type="taxonomic scope" value="Bacteria"/>
</dbReference>
<dbReference type="GO" id="GO:0006974">
    <property type="term" value="P:DNA damage response"/>
    <property type="evidence" value="ECO:0007669"/>
    <property type="project" value="TreeGrafter"/>
</dbReference>
<dbReference type="Proteomes" id="UP000000238">
    <property type="component" value="Chromosome"/>
</dbReference>
<dbReference type="EMBL" id="CP000155">
    <property type="protein sequence ID" value="ABC27434.1"/>
    <property type="molecule type" value="Genomic_DNA"/>
</dbReference>
<accession>Q2SPJ0</accession>